<proteinExistence type="predicted"/>
<sequence length="30" mass="3292">MPVICYLGKSNMKISPLKSNSKQLLLAQEG</sequence>
<protein>
    <submittedName>
        <fullName evidence="1">Uncharacterized protein</fullName>
    </submittedName>
</protein>
<evidence type="ECO:0000313" key="1">
    <source>
        <dbReference type="EMBL" id="MBX51902.1"/>
    </source>
</evidence>
<name>A0A2P2PAX5_RHIMU</name>
<organism evidence="1">
    <name type="scientific">Rhizophora mucronata</name>
    <name type="common">Asiatic mangrove</name>
    <dbReference type="NCBI Taxonomy" id="61149"/>
    <lineage>
        <taxon>Eukaryota</taxon>
        <taxon>Viridiplantae</taxon>
        <taxon>Streptophyta</taxon>
        <taxon>Embryophyta</taxon>
        <taxon>Tracheophyta</taxon>
        <taxon>Spermatophyta</taxon>
        <taxon>Magnoliopsida</taxon>
        <taxon>eudicotyledons</taxon>
        <taxon>Gunneridae</taxon>
        <taxon>Pentapetalae</taxon>
        <taxon>rosids</taxon>
        <taxon>fabids</taxon>
        <taxon>Malpighiales</taxon>
        <taxon>Rhizophoraceae</taxon>
        <taxon>Rhizophora</taxon>
    </lineage>
</organism>
<dbReference type="EMBL" id="GGEC01071418">
    <property type="protein sequence ID" value="MBX51902.1"/>
    <property type="molecule type" value="Transcribed_RNA"/>
</dbReference>
<dbReference type="AlphaFoldDB" id="A0A2P2PAX5"/>
<reference evidence="1" key="1">
    <citation type="submission" date="2018-02" db="EMBL/GenBank/DDBJ databases">
        <title>Rhizophora mucronata_Transcriptome.</title>
        <authorList>
            <person name="Meera S.P."/>
            <person name="Sreeshan A."/>
            <person name="Augustine A."/>
        </authorList>
    </citation>
    <scope>NUCLEOTIDE SEQUENCE</scope>
    <source>
        <tissue evidence="1">Leaf</tissue>
    </source>
</reference>
<accession>A0A2P2PAX5</accession>